<keyword evidence="7" id="KW-1185">Reference proteome</keyword>
<dbReference type="GO" id="GO:0005886">
    <property type="term" value="C:plasma membrane"/>
    <property type="evidence" value="ECO:0007669"/>
    <property type="project" value="UniProtKB-SubCell"/>
</dbReference>
<evidence type="ECO:0000256" key="1">
    <source>
        <dbReference type="ARBA" id="ARBA00004141"/>
    </source>
</evidence>
<organism evidence="6 7">
    <name type="scientific">Effusibacillus dendaii</name>
    <dbReference type="NCBI Taxonomy" id="2743772"/>
    <lineage>
        <taxon>Bacteria</taxon>
        <taxon>Bacillati</taxon>
        <taxon>Bacillota</taxon>
        <taxon>Bacilli</taxon>
        <taxon>Bacillales</taxon>
        <taxon>Alicyclobacillaceae</taxon>
        <taxon>Effusibacillus</taxon>
    </lineage>
</organism>
<feature type="transmembrane region" description="Helical" evidence="5">
    <location>
        <begin position="6"/>
        <end position="23"/>
    </location>
</feature>
<keyword evidence="4 5" id="KW-0472">Membrane</keyword>
<evidence type="ECO:0000313" key="7">
    <source>
        <dbReference type="Proteomes" id="UP000593802"/>
    </source>
</evidence>
<dbReference type="InterPro" id="IPR007300">
    <property type="entry name" value="CidB/LrgB"/>
</dbReference>
<name>A0A7I8DDX2_9BACL</name>
<keyword evidence="3 5" id="KW-1133">Transmembrane helix</keyword>
<proteinExistence type="predicted"/>
<accession>A0A7I8DDX2</accession>
<feature type="transmembrane region" description="Helical" evidence="5">
    <location>
        <begin position="35"/>
        <end position="56"/>
    </location>
</feature>
<protein>
    <submittedName>
        <fullName evidence="6">Uncharacterized protein</fullName>
    </submittedName>
</protein>
<evidence type="ECO:0000256" key="2">
    <source>
        <dbReference type="ARBA" id="ARBA00022692"/>
    </source>
</evidence>
<evidence type="ECO:0000313" key="6">
    <source>
        <dbReference type="EMBL" id="BCJ88398.1"/>
    </source>
</evidence>
<dbReference type="EMBL" id="AP023366">
    <property type="protein sequence ID" value="BCJ88398.1"/>
    <property type="molecule type" value="Genomic_DNA"/>
</dbReference>
<comment type="subcellular location">
    <subcellularLocation>
        <location evidence="1">Membrane</location>
        <topology evidence="1">Multi-pass membrane protein</topology>
    </subcellularLocation>
</comment>
<gene>
    <name evidence="6" type="ORF">skT53_33830</name>
</gene>
<keyword evidence="2 5" id="KW-0812">Transmembrane</keyword>
<dbReference type="Proteomes" id="UP000593802">
    <property type="component" value="Chromosome"/>
</dbReference>
<reference evidence="6 7" key="1">
    <citation type="submission" date="2020-08" db="EMBL/GenBank/DDBJ databases">
        <title>Complete Genome Sequence of Effusibacillus dendaii Strain skT53, Isolated from Farmland soil.</title>
        <authorList>
            <person name="Konishi T."/>
            <person name="Kawasaki H."/>
        </authorList>
    </citation>
    <scope>NUCLEOTIDE SEQUENCE [LARGE SCALE GENOMIC DNA]</scope>
    <source>
        <strain evidence="7">skT53</strain>
    </source>
</reference>
<evidence type="ECO:0000256" key="5">
    <source>
        <dbReference type="SAM" id="Phobius"/>
    </source>
</evidence>
<dbReference type="KEGG" id="eff:skT53_33830"/>
<evidence type="ECO:0000256" key="3">
    <source>
        <dbReference type="ARBA" id="ARBA00022989"/>
    </source>
</evidence>
<dbReference type="AlphaFoldDB" id="A0A7I8DDX2"/>
<evidence type="ECO:0000256" key="4">
    <source>
        <dbReference type="ARBA" id="ARBA00023136"/>
    </source>
</evidence>
<dbReference type="Pfam" id="PF04172">
    <property type="entry name" value="LrgB"/>
    <property type="match status" value="1"/>
</dbReference>
<sequence length="107" mass="12042">MKIMKIIAQIAFLYAVSFVGDWLHNLLHLPIPGSIIGFFLLLVALVVILVCFQIPYSTYMIGGQWSNLLLGPSVVSLAYPLYKQRNILIKNLLPVLGGFLHWPLYLS</sequence>